<sequence length="278" mass="29315">MDDGSSVREVELGKGALRIKEFTLLQDEAGAVVWDAGLVLSYYLAHQHSQGRSLVSGRTCLELGSGTGVVGLTAAKLGATHVYLSDLPHLVPYIRENIQLNGLGATCSALPLEWSNWQHLDMARSSVLRRPPEVILAADVVYSPEGRQSLFRTLAHAGVMAPPADHSSGPHLQGDATAGGPGRGGDGGRLEGGSSCCAPEAGAMGEQEDDGKGGVGRGNGGGTEVFLSYEQRPGVEELPELCARHGLVAVQVAEEDLHPSWRSPDITILRLRKRPDCA</sequence>
<name>A0A9W6C206_9CHLO</name>
<dbReference type="InterPro" id="IPR019410">
    <property type="entry name" value="Methyltransf_16"/>
</dbReference>
<protein>
    <recommendedName>
        <fullName evidence="4">Protein-lysine methyltransferase METTL21D</fullName>
    </recommendedName>
</protein>
<dbReference type="Pfam" id="PF10294">
    <property type="entry name" value="Methyltransf_16"/>
    <property type="match status" value="1"/>
</dbReference>
<accession>A0A9W6C206</accession>
<evidence type="ECO:0008006" key="4">
    <source>
        <dbReference type="Google" id="ProtNLM"/>
    </source>
</evidence>
<evidence type="ECO:0000256" key="1">
    <source>
        <dbReference type="SAM" id="MobiDB-lite"/>
    </source>
</evidence>
<dbReference type="Proteomes" id="UP001165080">
    <property type="component" value="Unassembled WGS sequence"/>
</dbReference>
<dbReference type="Gene3D" id="3.40.50.150">
    <property type="entry name" value="Vaccinia Virus protein VP39"/>
    <property type="match status" value="1"/>
</dbReference>
<keyword evidence="3" id="KW-1185">Reference proteome</keyword>
<dbReference type="EMBL" id="BRXU01000064">
    <property type="protein sequence ID" value="GLC62417.1"/>
    <property type="molecule type" value="Genomic_DNA"/>
</dbReference>
<dbReference type="InterPro" id="IPR029063">
    <property type="entry name" value="SAM-dependent_MTases_sf"/>
</dbReference>
<dbReference type="AlphaFoldDB" id="A0A9W6C206"/>
<dbReference type="PANTHER" id="PTHR14614">
    <property type="entry name" value="HEPATOCELLULAR CARCINOMA-ASSOCIATED ANTIGEN"/>
    <property type="match status" value="1"/>
</dbReference>
<organism evidence="2 3">
    <name type="scientific">Pleodorina starrii</name>
    <dbReference type="NCBI Taxonomy" id="330485"/>
    <lineage>
        <taxon>Eukaryota</taxon>
        <taxon>Viridiplantae</taxon>
        <taxon>Chlorophyta</taxon>
        <taxon>core chlorophytes</taxon>
        <taxon>Chlorophyceae</taxon>
        <taxon>CS clade</taxon>
        <taxon>Chlamydomonadales</taxon>
        <taxon>Volvocaceae</taxon>
        <taxon>Pleodorina</taxon>
    </lineage>
</organism>
<dbReference type="SUPFAM" id="SSF53335">
    <property type="entry name" value="S-adenosyl-L-methionine-dependent methyltransferases"/>
    <property type="match status" value="1"/>
</dbReference>
<dbReference type="PANTHER" id="PTHR14614:SF132">
    <property type="entry name" value="PROTEIN-LYSINE METHYLTRANSFERASE C42C1.13"/>
    <property type="match status" value="1"/>
</dbReference>
<evidence type="ECO:0000313" key="2">
    <source>
        <dbReference type="EMBL" id="GLC62417.1"/>
    </source>
</evidence>
<feature type="compositionally biased region" description="Gly residues" evidence="1">
    <location>
        <begin position="177"/>
        <end position="191"/>
    </location>
</feature>
<evidence type="ECO:0000313" key="3">
    <source>
        <dbReference type="Proteomes" id="UP001165080"/>
    </source>
</evidence>
<dbReference type="OrthoDB" id="413520at2759"/>
<reference evidence="2 3" key="1">
    <citation type="journal article" date="2023" name="Commun. Biol.">
        <title>Reorganization of the ancestral sex-determining regions during the evolution of trioecy in Pleodorina starrii.</title>
        <authorList>
            <person name="Takahashi K."/>
            <person name="Suzuki S."/>
            <person name="Kawai-Toyooka H."/>
            <person name="Yamamoto K."/>
            <person name="Hamaji T."/>
            <person name="Ootsuki R."/>
            <person name="Yamaguchi H."/>
            <person name="Kawachi M."/>
            <person name="Higashiyama T."/>
            <person name="Nozaki H."/>
        </authorList>
    </citation>
    <scope>NUCLEOTIDE SEQUENCE [LARGE SCALE GENOMIC DNA]</scope>
    <source>
        <strain evidence="2 3">NIES-4479</strain>
    </source>
</reference>
<proteinExistence type="predicted"/>
<gene>
    <name evidence="2" type="primary">PLESTB003539</name>
    <name evidence="2" type="ORF">PLESTB_001897200</name>
</gene>
<comment type="caution">
    <text evidence="2">The sequence shown here is derived from an EMBL/GenBank/DDBJ whole genome shotgun (WGS) entry which is preliminary data.</text>
</comment>
<feature type="region of interest" description="Disordered" evidence="1">
    <location>
        <begin position="161"/>
        <end position="219"/>
    </location>
</feature>